<feature type="transmembrane region" description="Helical" evidence="7">
    <location>
        <begin position="21"/>
        <end position="43"/>
    </location>
</feature>
<dbReference type="Gene3D" id="1.20.1250.20">
    <property type="entry name" value="MFS general substrate transporter like domains"/>
    <property type="match status" value="1"/>
</dbReference>
<feature type="transmembrane region" description="Helical" evidence="7">
    <location>
        <begin position="455"/>
        <end position="477"/>
    </location>
</feature>
<keyword evidence="2" id="KW-0813">Transport</keyword>
<feature type="transmembrane region" description="Helical" evidence="7">
    <location>
        <begin position="211"/>
        <end position="231"/>
    </location>
</feature>
<feature type="transmembrane region" description="Helical" evidence="7">
    <location>
        <begin position="180"/>
        <end position="199"/>
    </location>
</feature>
<dbReference type="Pfam" id="PF07690">
    <property type="entry name" value="MFS_1"/>
    <property type="match status" value="2"/>
</dbReference>
<reference evidence="9 10" key="1">
    <citation type="submission" date="2015-03" db="EMBL/GenBank/DDBJ databases">
        <authorList>
            <person name="Lepp D."/>
            <person name="Hassan Y.I."/>
            <person name="Li X.-Z."/>
            <person name="Zhou T."/>
        </authorList>
    </citation>
    <scope>NUCLEOTIDE SEQUENCE [LARGE SCALE GENOMIC DNA]</scope>
    <source>
        <strain evidence="9 10">E84</strain>
    </source>
</reference>
<dbReference type="PATRIC" id="fig|1293439.3.peg.1710"/>
<feature type="transmembrane region" description="Helical" evidence="7">
    <location>
        <begin position="87"/>
        <end position="106"/>
    </location>
</feature>
<dbReference type="SUPFAM" id="SSF103473">
    <property type="entry name" value="MFS general substrate transporter"/>
    <property type="match status" value="1"/>
</dbReference>
<evidence type="ECO:0000313" key="10">
    <source>
        <dbReference type="Proteomes" id="UP000033411"/>
    </source>
</evidence>
<keyword evidence="5 7" id="KW-1133">Transmembrane helix</keyword>
<dbReference type="InterPro" id="IPR011701">
    <property type="entry name" value="MFS"/>
</dbReference>
<accession>A0A0F5QDI4</accession>
<gene>
    <name evidence="9" type="ORF">WH87_10605</name>
</gene>
<protein>
    <submittedName>
        <fullName evidence="9">MFS transporter</fullName>
    </submittedName>
</protein>
<dbReference type="PANTHER" id="PTHR42718">
    <property type="entry name" value="MAJOR FACILITATOR SUPERFAMILY MULTIDRUG TRANSPORTER MFSC"/>
    <property type="match status" value="1"/>
</dbReference>
<evidence type="ECO:0000256" key="5">
    <source>
        <dbReference type="ARBA" id="ARBA00022989"/>
    </source>
</evidence>
<sequence length="499" mass="52122">MSPTAYAPPAPNTADPRRWPALFILLIANFMNLIDVTIVNVALPSMREGLGATDSQIEWVVAAYVLAFALGLLPFGRLGDIVGRTTLFLWGVAGFTIASALCGLSPNIEFLIVARVIQGLAGAMMTPQVLAIATVTFPPHERGQAFSLFGLSAGLASVCGPIVGGLLISAQLFGLDWQPIFLVNIPVGIAAVVAGYFLIPRLPGHSALKNDYVGIALFGAGIVMVVFPIVEGRAYEWPLWCFAMIVAGVASLIGFVLWTRARAKAGLPQLLNFDLIANRDFMFGAFVITVFASGIPGMFMVISILLQSGFGFSPLESGLTNTPFSVGVLLASFIAGRFGSRYLRGRLAASGALLAGGIGALHFIIASTGDTIDHWSFLPPLLLAGIGLGLGFSSLFQLVLRNVPHRDAGAGSGALQAFQQVGGALGVALVGEMFFGTLSSGFAAGNAPHAAFADAASFALWYQVGSFLLVLLLVPFFKKGGEQGQGQGRGAPAHVAIEV</sequence>
<dbReference type="InterPro" id="IPR004638">
    <property type="entry name" value="EmrB-like"/>
</dbReference>
<evidence type="ECO:0000256" key="2">
    <source>
        <dbReference type="ARBA" id="ARBA00022448"/>
    </source>
</evidence>
<dbReference type="InterPro" id="IPR020846">
    <property type="entry name" value="MFS_dom"/>
</dbReference>
<evidence type="ECO:0000256" key="6">
    <source>
        <dbReference type="ARBA" id="ARBA00023136"/>
    </source>
</evidence>
<feature type="transmembrane region" description="Helical" evidence="7">
    <location>
        <begin position="281"/>
        <end position="306"/>
    </location>
</feature>
<dbReference type="Proteomes" id="UP000033411">
    <property type="component" value="Unassembled WGS sequence"/>
</dbReference>
<dbReference type="PRINTS" id="PR01036">
    <property type="entry name" value="TCRTETB"/>
</dbReference>
<dbReference type="GO" id="GO:0005886">
    <property type="term" value="C:plasma membrane"/>
    <property type="evidence" value="ECO:0007669"/>
    <property type="project" value="UniProtKB-SubCell"/>
</dbReference>
<keyword evidence="10" id="KW-1185">Reference proteome</keyword>
<evidence type="ECO:0000256" key="4">
    <source>
        <dbReference type="ARBA" id="ARBA00022692"/>
    </source>
</evidence>
<dbReference type="OrthoDB" id="2414439at2"/>
<dbReference type="NCBIfam" id="TIGR00711">
    <property type="entry name" value="efflux_EmrB"/>
    <property type="match status" value="1"/>
</dbReference>
<evidence type="ECO:0000313" key="9">
    <source>
        <dbReference type="EMBL" id="KKC38059.1"/>
    </source>
</evidence>
<feature type="transmembrane region" description="Helical" evidence="7">
    <location>
        <begin position="347"/>
        <end position="365"/>
    </location>
</feature>
<evidence type="ECO:0000256" key="3">
    <source>
        <dbReference type="ARBA" id="ARBA00022475"/>
    </source>
</evidence>
<feature type="transmembrane region" description="Helical" evidence="7">
    <location>
        <begin position="377"/>
        <end position="400"/>
    </location>
</feature>
<evidence type="ECO:0000256" key="7">
    <source>
        <dbReference type="SAM" id="Phobius"/>
    </source>
</evidence>
<name>A0A0F5QDI4_9HYPH</name>
<feature type="transmembrane region" description="Helical" evidence="7">
    <location>
        <begin position="421"/>
        <end position="443"/>
    </location>
</feature>
<dbReference type="PANTHER" id="PTHR42718:SF39">
    <property type="entry name" value="ACTINORHODIN TRANSPORTER-RELATED"/>
    <property type="match status" value="1"/>
</dbReference>
<feature type="transmembrane region" description="Helical" evidence="7">
    <location>
        <begin position="145"/>
        <end position="168"/>
    </location>
</feature>
<evidence type="ECO:0000259" key="8">
    <source>
        <dbReference type="PROSITE" id="PS50850"/>
    </source>
</evidence>
<feature type="transmembrane region" description="Helical" evidence="7">
    <location>
        <begin position="318"/>
        <end position="335"/>
    </location>
</feature>
<dbReference type="CDD" id="cd17321">
    <property type="entry name" value="MFS_MMR_MDR_like"/>
    <property type="match status" value="1"/>
</dbReference>
<dbReference type="GO" id="GO:0022857">
    <property type="term" value="F:transmembrane transporter activity"/>
    <property type="evidence" value="ECO:0007669"/>
    <property type="project" value="InterPro"/>
</dbReference>
<feature type="transmembrane region" description="Helical" evidence="7">
    <location>
        <begin position="55"/>
        <end position="75"/>
    </location>
</feature>
<feature type="domain" description="Major facilitator superfamily (MFS) profile" evidence="8">
    <location>
        <begin position="21"/>
        <end position="483"/>
    </location>
</feature>
<comment type="subcellular location">
    <subcellularLocation>
        <location evidence="1">Cell membrane</location>
        <topology evidence="1">Multi-pass membrane protein</topology>
    </subcellularLocation>
</comment>
<proteinExistence type="predicted"/>
<dbReference type="AlphaFoldDB" id="A0A0F5QDI4"/>
<dbReference type="InterPro" id="IPR036259">
    <property type="entry name" value="MFS_trans_sf"/>
</dbReference>
<feature type="transmembrane region" description="Helical" evidence="7">
    <location>
        <begin position="112"/>
        <end position="133"/>
    </location>
</feature>
<organism evidence="9 10">
    <name type="scientific">Devosia epidermidihirudinis</name>
    <dbReference type="NCBI Taxonomy" id="1293439"/>
    <lineage>
        <taxon>Bacteria</taxon>
        <taxon>Pseudomonadati</taxon>
        <taxon>Pseudomonadota</taxon>
        <taxon>Alphaproteobacteria</taxon>
        <taxon>Hyphomicrobiales</taxon>
        <taxon>Devosiaceae</taxon>
        <taxon>Devosia</taxon>
    </lineage>
</organism>
<keyword evidence="3" id="KW-1003">Cell membrane</keyword>
<comment type="caution">
    <text evidence="9">The sequence shown here is derived from an EMBL/GenBank/DDBJ whole genome shotgun (WGS) entry which is preliminary data.</text>
</comment>
<dbReference type="STRING" id="1293439.WH87_10605"/>
<evidence type="ECO:0000256" key="1">
    <source>
        <dbReference type="ARBA" id="ARBA00004651"/>
    </source>
</evidence>
<dbReference type="PROSITE" id="PS50850">
    <property type="entry name" value="MFS"/>
    <property type="match status" value="1"/>
</dbReference>
<feature type="transmembrane region" description="Helical" evidence="7">
    <location>
        <begin position="237"/>
        <end position="260"/>
    </location>
</feature>
<dbReference type="Gene3D" id="1.20.1720.10">
    <property type="entry name" value="Multidrug resistance protein D"/>
    <property type="match status" value="1"/>
</dbReference>
<keyword evidence="4 7" id="KW-0812">Transmembrane</keyword>
<dbReference type="RefSeq" id="WP_046139182.1">
    <property type="nucleotide sequence ID" value="NZ_LANJ01000016.1"/>
</dbReference>
<dbReference type="EMBL" id="LANJ01000016">
    <property type="protein sequence ID" value="KKC38059.1"/>
    <property type="molecule type" value="Genomic_DNA"/>
</dbReference>
<keyword evidence="6 7" id="KW-0472">Membrane</keyword>